<evidence type="ECO:0008006" key="4">
    <source>
        <dbReference type="Google" id="ProtNLM"/>
    </source>
</evidence>
<accession>A0A2K9NNJ5</accession>
<dbReference type="KEGG" id="bsto:C0V70_02910"/>
<evidence type="ECO:0000313" key="3">
    <source>
        <dbReference type="Proteomes" id="UP000235584"/>
    </source>
</evidence>
<feature type="signal peptide" evidence="1">
    <location>
        <begin position="1"/>
        <end position="19"/>
    </location>
</feature>
<evidence type="ECO:0000256" key="1">
    <source>
        <dbReference type="SAM" id="SignalP"/>
    </source>
</evidence>
<dbReference type="AlphaFoldDB" id="A0A2K9NNJ5"/>
<protein>
    <recommendedName>
        <fullName evidence="4">Tetratricopeptide repeat protein</fullName>
    </recommendedName>
</protein>
<dbReference type="EMBL" id="CP025704">
    <property type="protein sequence ID" value="AUN97073.1"/>
    <property type="molecule type" value="Genomic_DNA"/>
</dbReference>
<name>A0A2K9NNJ5_BACTC</name>
<keyword evidence="3" id="KW-1185">Reference proteome</keyword>
<keyword evidence="1" id="KW-0732">Signal</keyword>
<reference evidence="2 3" key="1">
    <citation type="submission" date="2018-01" db="EMBL/GenBank/DDBJ databases">
        <title>Complete genome sequence of Bacteriovorax stolpii DSM12778.</title>
        <authorList>
            <person name="Tang B."/>
            <person name="Chang J."/>
        </authorList>
    </citation>
    <scope>NUCLEOTIDE SEQUENCE [LARGE SCALE GENOMIC DNA]</scope>
    <source>
        <strain evidence="2 3">DSM 12778</strain>
    </source>
</reference>
<organism evidence="2 3">
    <name type="scientific">Bacteriovorax stolpii</name>
    <name type="common">Bdellovibrio stolpii</name>
    <dbReference type="NCBI Taxonomy" id="960"/>
    <lineage>
        <taxon>Bacteria</taxon>
        <taxon>Pseudomonadati</taxon>
        <taxon>Bdellovibrionota</taxon>
        <taxon>Bacteriovoracia</taxon>
        <taxon>Bacteriovoracales</taxon>
        <taxon>Bacteriovoracaceae</taxon>
        <taxon>Bacteriovorax</taxon>
    </lineage>
</organism>
<evidence type="ECO:0000313" key="2">
    <source>
        <dbReference type="EMBL" id="AUN97073.1"/>
    </source>
</evidence>
<sequence>MKMTKLTFLAFGLSSLAMGADNTIENVKLMQLYLDKNQPEKVEDLYDDQEDSLVKSWMALERLAISFERREKFKEAIEVYRKIIINFNKAAHEKILATPQGAIESSHYERTKLPLYYYKLAFLNTQLFSNTNDYTPENERSKYKKNAEGFIGLARKVKVEESDLKLLEDLLQEKVTRDENLEYKPGWYATLEILSWQDRVILVNKSTNVKNNLLSTAIGSCVGGGKKWENIKYEFDLEGCFAVASATISAENRAISYQQSSVSVKGLFVGPGMYFKTISDNVLLGFQIPVKYRTGDWTNPDEATYRFEKETALEAGYFIQSKIKIKNVSLRTRLGKVFPNPGSLWSVGAVYDF</sequence>
<feature type="chain" id="PRO_5014759313" description="Tetratricopeptide repeat protein" evidence="1">
    <location>
        <begin position="20"/>
        <end position="353"/>
    </location>
</feature>
<proteinExistence type="predicted"/>
<dbReference type="Proteomes" id="UP000235584">
    <property type="component" value="Chromosome"/>
</dbReference>
<gene>
    <name evidence="2" type="ORF">C0V70_02910</name>
</gene>